<accession>A0A2N4TYN5</accession>
<organism evidence="11 12">
    <name type="scientific">Pollutimonas subterranea</name>
    <dbReference type="NCBI Taxonomy" id="2045210"/>
    <lineage>
        <taxon>Bacteria</taxon>
        <taxon>Pseudomonadati</taxon>
        <taxon>Pseudomonadota</taxon>
        <taxon>Betaproteobacteria</taxon>
        <taxon>Burkholderiales</taxon>
        <taxon>Alcaligenaceae</taxon>
        <taxon>Pollutimonas</taxon>
    </lineage>
</organism>
<name>A0A2N4TYN5_9BURK</name>
<comment type="catalytic activity">
    <reaction evidence="7">
        <text>hydrogencarbonate + H(+) = CO2 + H2O</text>
        <dbReference type="Rhea" id="RHEA:10748"/>
        <dbReference type="ChEBI" id="CHEBI:15377"/>
        <dbReference type="ChEBI" id="CHEBI:15378"/>
        <dbReference type="ChEBI" id="CHEBI:16526"/>
        <dbReference type="ChEBI" id="CHEBI:17544"/>
        <dbReference type="EC" id="4.2.1.1"/>
    </reaction>
</comment>
<feature type="chain" id="PRO_5014742862" description="carbonic anhydrase" evidence="10">
    <location>
        <begin position="42"/>
        <end position="253"/>
    </location>
</feature>
<feature type="signal peptide" evidence="10">
    <location>
        <begin position="1"/>
        <end position="41"/>
    </location>
</feature>
<dbReference type="GO" id="GO:0008270">
    <property type="term" value="F:zinc ion binding"/>
    <property type="evidence" value="ECO:0007669"/>
    <property type="project" value="InterPro"/>
</dbReference>
<dbReference type="SMART" id="SM00947">
    <property type="entry name" value="Pro_CA"/>
    <property type="match status" value="1"/>
</dbReference>
<comment type="cofactor">
    <cofactor evidence="8">
        <name>Zn(2+)</name>
        <dbReference type="ChEBI" id="CHEBI:29105"/>
    </cofactor>
    <text evidence="8">Binds 1 zinc ion per subunit.</text>
</comment>
<feature type="binding site" evidence="8">
    <location>
        <position position="102"/>
    </location>
    <ligand>
        <name>Zn(2+)</name>
        <dbReference type="ChEBI" id="CHEBI:29105"/>
    </ligand>
</feature>
<evidence type="ECO:0000256" key="4">
    <source>
        <dbReference type="ARBA" id="ARBA00022833"/>
    </source>
</evidence>
<gene>
    <name evidence="11" type="ORF">CR159_21175</name>
</gene>
<comment type="function">
    <text evidence="6">Catalyzes the reversible hydration of carbon dioxide to form bicarbonate.</text>
</comment>
<comment type="similarity">
    <text evidence="1">Belongs to the beta-class carbonic anhydrase family.</text>
</comment>
<keyword evidence="5" id="KW-0456">Lyase</keyword>
<feature type="region of interest" description="Disordered" evidence="9">
    <location>
        <begin position="38"/>
        <end position="57"/>
    </location>
</feature>
<dbReference type="SUPFAM" id="SSF53056">
    <property type="entry name" value="beta-carbonic anhydrase, cab"/>
    <property type="match status" value="1"/>
</dbReference>
<dbReference type="EMBL" id="PDNW01000045">
    <property type="protein sequence ID" value="PLC47880.1"/>
    <property type="molecule type" value="Genomic_DNA"/>
</dbReference>
<feature type="binding site" evidence="8">
    <location>
        <position position="156"/>
    </location>
    <ligand>
        <name>Zn(2+)</name>
        <dbReference type="ChEBI" id="CHEBI:29105"/>
    </ligand>
</feature>
<dbReference type="EC" id="4.2.1.1" evidence="2"/>
<sequence length="253" mass="26817">MCKLCVKSAVQSSPPTSPSRRVAIGMMGAISLLGMSAAARAAQSQPPPKPDNTLSPDQAIKRLMEGNERYRSDKTRSRSFTSTRAALAAGQNPYAAILSCADSRVSPELCFDEERGDLFVTRVAGNYVTSDILASLEYGVAVLNTPLIMVLGHTSCGAISATVSALEKQAEFPGHIQAIITALMPAVRAAAAKTQTQTQTRTLIQTSTIENIKQNVQRLQKATPILSTAVQGGKVKVVGGLYDLETGRVELIA</sequence>
<evidence type="ECO:0000256" key="5">
    <source>
        <dbReference type="ARBA" id="ARBA00023239"/>
    </source>
</evidence>
<evidence type="ECO:0000256" key="6">
    <source>
        <dbReference type="ARBA" id="ARBA00024993"/>
    </source>
</evidence>
<dbReference type="AlphaFoldDB" id="A0A2N4TYN5"/>
<evidence type="ECO:0000256" key="8">
    <source>
        <dbReference type="PIRSR" id="PIRSR601765-1"/>
    </source>
</evidence>
<evidence type="ECO:0000256" key="3">
    <source>
        <dbReference type="ARBA" id="ARBA00022723"/>
    </source>
</evidence>
<keyword evidence="4 8" id="KW-0862">Zinc</keyword>
<reference evidence="11 12" key="1">
    <citation type="submission" date="2017-10" db="EMBL/GenBank/DDBJ databases">
        <title>Two draft genome sequences of Pusillimonas sp. strains isolated from a nitrate- and radionuclide-contaminated groundwater in Russia.</title>
        <authorList>
            <person name="Grouzdev D.S."/>
            <person name="Tourova T.P."/>
            <person name="Goeva M.A."/>
            <person name="Babich T.L."/>
            <person name="Sokolova D.S."/>
            <person name="Abdullin R."/>
            <person name="Poltaraus A.B."/>
            <person name="Toshchakov S.V."/>
            <person name="Nazina T.N."/>
        </authorList>
    </citation>
    <scope>NUCLEOTIDE SEQUENCE [LARGE SCALE GENOMIC DNA]</scope>
    <source>
        <strain evidence="11 12">JR1/69-3-13</strain>
    </source>
</reference>
<dbReference type="PANTHER" id="PTHR11002">
    <property type="entry name" value="CARBONIC ANHYDRASE"/>
    <property type="match status" value="1"/>
</dbReference>
<dbReference type="FunFam" id="3.40.1050.10:FF:000006">
    <property type="entry name" value="Carbonic anhydrase"/>
    <property type="match status" value="1"/>
</dbReference>
<dbReference type="InterPro" id="IPR001765">
    <property type="entry name" value="Carbonic_anhydrase"/>
</dbReference>
<evidence type="ECO:0000313" key="11">
    <source>
        <dbReference type="EMBL" id="PLC47880.1"/>
    </source>
</evidence>
<comment type="caution">
    <text evidence="11">The sequence shown here is derived from an EMBL/GenBank/DDBJ whole genome shotgun (WGS) entry which is preliminary data.</text>
</comment>
<keyword evidence="3 8" id="KW-0479">Metal-binding</keyword>
<dbReference type="GO" id="GO:0004089">
    <property type="term" value="F:carbonate dehydratase activity"/>
    <property type="evidence" value="ECO:0007669"/>
    <property type="project" value="UniProtKB-EC"/>
</dbReference>
<dbReference type="InterPro" id="IPR015892">
    <property type="entry name" value="Carbonic_anhydrase_CS"/>
</dbReference>
<evidence type="ECO:0000313" key="12">
    <source>
        <dbReference type="Proteomes" id="UP000234190"/>
    </source>
</evidence>
<keyword evidence="10" id="KW-0732">Signal</keyword>
<dbReference type="OrthoDB" id="9797527at2"/>
<evidence type="ECO:0000256" key="10">
    <source>
        <dbReference type="SAM" id="SignalP"/>
    </source>
</evidence>
<evidence type="ECO:0000256" key="2">
    <source>
        <dbReference type="ARBA" id="ARBA00012925"/>
    </source>
</evidence>
<dbReference type="PROSITE" id="PS00704">
    <property type="entry name" value="PROK_CO2_ANHYDRASE_1"/>
    <property type="match status" value="1"/>
</dbReference>
<evidence type="ECO:0000256" key="9">
    <source>
        <dbReference type="SAM" id="MobiDB-lite"/>
    </source>
</evidence>
<protein>
    <recommendedName>
        <fullName evidence="2">carbonic anhydrase</fullName>
        <ecNumber evidence="2">4.2.1.1</ecNumber>
    </recommendedName>
</protein>
<dbReference type="Proteomes" id="UP000234190">
    <property type="component" value="Unassembled WGS sequence"/>
</dbReference>
<evidence type="ECO:0000256" key="1">
    <source>
        <dbReference type="ARBA" id="ARBA00006217"/>
    </source>
</evidence>
<proteinExistence type="inferred from homology"/>
<dbReference type="Gene3D" id="3.40.1050.10">
    <property type="entry name" value="Carbonic anhydrase"/>
    <property type="match status" value="1"/>
</dbReference>
<keyword evidence="12" id="KW-1185">Reference proteome</keyword>
<dbReference type="CDD" id="cd03378">
    <property type="entry name" value="beta_CA_cladeC"/>
    <property type="match status" value="1"/>
</dbReference>
<dbReference type="PANTHER" id="PTHR11002:SF79">
    <property type="entry name" value="CARBONIC ANHYDRASE 2"/>
    <property type="match status" value="1"/>
</dbReference>
<evidence type="ECO:0000256" key="7">
    <source>
        <dbReference type="ARBA" id="ARBA00048348"/>
    </source>
</evidence>
<dbReference type="Pfam" id="PF00484">
    <property type="entry name" value="Pro_CA"/>
    <property type="match status" value="1"/>
</dbReference>
<dbReference type="GO" id="GO:0015976">
    <property type="term" value="P:carbon utilization"/>
    <property type="evidence" value="ECO:0007669"/>
    <property type="project" value="InterPro"/>
</dbReference>
<feature type="binding site" evidence="8">
    <location>
        <position position="100"/>
    </location>
    <ligand>
        <name>Zn(2+)</name>
        <dbReference type="ChEBI" id="CHEBI:29105"/>
    </ligand>
</feature>
<feature type="binding site" evidence="8">
    <location>
        <position position="153"/>
    </location>
    <ligand>
        <name>Zn(2+)</name>
        <dbReference type="ChEBI" id="CHEBI:29105"/>
    </ligand>
</feature>
<dbReference type="InterPro" id="IPR036874">
    <property type="entry name" value="Carbonic_anhydrase_sf"/>
</dbReference>